<dbReference type="Proteomes" id="UP001348641">
    <property type="component" value="Unassembled WGS sequence"/>
</dbReference>
<dbReference type="PRINTS" id="PR00081">
    <property type="entry name" value="GDHRDH"/>
</dbReference>
<dbReference type="InterPro" id="IPR036291">
    <property type="entry name" value="NAD(P)-bd_dom_sf"/>
</dbReference>
<evidence type="ECO:0000313" key="5">
    <source>
        <dbReference type="Proteomes" id="UP001348641"/>
    </source>
</evidence>
<dbReference type="PANTHER" id="PTHR42760">
    <property type="entry name" value="SHORT-CHAIN DEHYDROGENASES/REDUCTASES FAMILY MEMBER"/>
    <property type="match status" value="1"/>
</dbReference>
<dbReference type="SUPFAM" id="SSF51735">
    <property type="entry name" value="NAD(P)-binding Rossmann-fold domains"/>
    <property type="match status" value="1"/>
</dbReference>
<sequence length="264" mass="27414">MKHGLDGRTVLVTGAAGGMGRAEALALGAEGARVWVADLAEEGGEEVAARIRAEGGSARSARLDVRDPAGWRELCDRIGREDGRLDGLVNNAGVSHRFGIEDTADEDWRRVVDVNLSGVFYGMKYTAPLLRGSGSASVVNVSSVAGMTGYFAAGYGASKWGVRGLSKVGALEFAGAGVRVNSLHPGLVDTPLLRSGSDDFVDESLRSVPAGRVAGADEIAEVVLFLLSDASRYVTGTEVVVDGGLTSGGLYHRITGALREGGEH</sequence>
<name>A0ABU7KIW4_9ACTN</name>
<organism evidence="4 5">
    <name type="scientific">Nocardiopsis tropica</name>
    <dbReference type="NCBI Taxonomy" id="109330"/>
    <lineage>
        <taxon>Bacteria</taxon>
        <taxon>Bacillati</taxon>
        <taxon>Actinomycetota</taxon>
        <taxon>Actinomycetes</taxon>
        <taxon>Streptosporangiales</taxon>
        <taxon>Nocardiopsidaceae</taxon>
        <taxon>Nocardiopsis</taxon>
    </lineage>
</organism>
<comment type="caution">
    <text evidence="4">The sequence shown here is derived from an EMBL/GenBank/DDBJ whole genome shotgun (WGS) entry which is preliminary data.</text>
</comment>
<dbReference type="Gene3D" id="3.40.50.720">
    <property type="entry name" value="NAD(P)-binding Rossmann-like Domain"/>
    <property type="match status" value="1"/>
</dbReference>
<evidence type="ECO:0000256" key="1">
    <source>
        <dbReference type="ARBA" id="ARBA00006484"/>
    </source>
</evidence>
<dbReference type="PROSITE" id="PS00061">
    <property type="entry name" value="ADH_SHORT"/>
    <property type="match status" value="1"/>
</dbReference>
<dbReference type="PRINTS" id="PR00080">
    <property type="entry name" value="SDRFAMILY"/>
</dbReference>
<dbReference type="Pfam" id="PF13561">
    <property type="entry name" value="adh_short_C2"/>
    <property type="match status" value="1"/>
</dbReference>
<dbReference type="SMART" id="SM00822">
    <property type="entry name" value="PKS_KR"/>
    <property type="match status" value="1"/>
</dbReference>
<proteinExistence type="inferred from homology"/>
<dbReference type="RefSeq" id="WP_330156531.1">
    <property type="nucleotide sequence ID" value="NZ_BAAAJA010000010.1"/>
</dbReference>
<dbReference type="InterPro" id="IPR020904">
    <property type="entry name" value="Sc_DH/Rdtase_CS"/>
</dbReference>
<evidence type="ECO:0000259" key="3">
    <source>
        <dbReference type="SMART" id="SM00822"/>
    </source>
</evidence>
<dbReference type="PANTHER" id="PTHR42760:SF133">
    <property type="entry name" value="3-OXOACYL-[ACYL-CARRIER-PROTEIN] REDUCTASE"/>
    <property type="match status" value="1"/>
</dbReference>
<comment type="similarity">
    <text evidence="1">Belongs to the short-chain dehydrogenases/reductases (SDR) family.</text>
</comment>
<accession>A0ABU7KIW4</accession>
<dbReference type="InterPro" id="IPR002347">
    <property type="entry name" value="SDR_fam"/>
</dbReference>
<reference evidence="4 5" key="1">
    <citation type="submission" date="2023-07" db="EMBL/GenBank/DDBJ databases">
        <authorList>
            <person name="Girao M."/>
            <person name="Carvalho M.F."/>
        </authorList>
    </citation>
    <scope>NUCLEOTIDE SEQUENCE [LARGE SCALE GENOMIC DNA]</scope>
    <source>
        <strain evidence="4 5">66/93</strain>
    </source>
</reference>
<feature type="domain" description="Ketoreductase" evidence="3">
    <location>
        <begin position="8"/>
        <end position="181"/>
    </location>
</feature>
<dbReference type="InterPro" id="IPR057326">
    <property type="entry name" value="KR_dom"/>
</dbReference>
<evidence type="ECO:0000313" key="4">
    <source>
        <dbReference type="EMBL" id="MEE2049236.1"/>
    </source>
</evidence>
<keyword evidence="2" id="KW-0560">Oxidoreductase</keyword>
<gene>
    <name evidence="4" type="ORF">Q8A49_01845</name>
</gene>
<protein>
    <submittedName>
        <fullName evidence="4">SDR family NAD(P)-dependent oxidoreductase</fullName>
    </submittedName>
</protein>
<dbReference type="EMBL" id="JAUUCC010000003">
    <property type="protein sequence ID" value="MEE2049236.1"/>
    <property type="molecule type" value="Genomic_DNA"/>
</dbReference>
<evidence type="ECO:0000256" key="2">
    <source>
        <dbReference type="ARBA" id="ARBA00023002"/>
    </source>
</evidence>